<evidence type="ECO:0000313" key="2">
    <source>
        <dbReference type="Proteomes" id="UP000710849"/>
    </source>
</evidence>
<dbReference type="EMBL" id="RCSW01000015">
    <property type="protein sequence ID" value="KAF7937944.1"/>
    <property type="molecule type" value="Genomic_DNA"/>
</dbReference>
<dbReference type="RefSeq" id="XP_038731092.1">
    <property type="nucleotide sequence ID" value="XM_038878254.1"/>
</dbReference>
<protein>
    <submittedName>
        <fullName evidence="1">Uncharacterized protein</fullName>
    </submittedName>
</protein>
<organism evidence="1 2">
    <name type="scientific">Botrytis byssoidea</name>
    <dbReference type="NCBI Taxonomy" id="139641"/>
    <lineage>
        <taxon>Eukaryota</taxon>
        <taxon>Fungi</taxon>
        <taxon>Dikarya</taxon>
        <taxon>Ascomycota</taxon>
        <taxon>Pezizomycotina</taxon>
        <taxon>Leotiomycetes</taxon>
        <taxon>Helotiales</taxon>
        <taxon>Sclerotiniaceae</taxon>
        <taxon>Botrytis</taxon>
    </lineage>
</organism>
<dbReference type="AlphaFoldDB" id="A0A9P5ILY3"/>
<name>A0A9P5ILY3_9HELO</name>
<dbReference type="GeneID" id="62151328"/>
<sequence>MIIPREHISTDQYLTRLHAQIKDEIPVESTDPGIPVAREKSRGKKNTEVDWWAACESYFFNE</sequence>
<gene>
    <name evidence="1" type="ORF">EAE97_007740</name>
</gene>
<proteinExistence type="predicted"/>
<keyword evidence="2" id="KW-1185">Reference proteome</keyword>
<accession>A0A9P5ILY3</accession>
<comment type="caution">
    <text evidence="1">The sequence shown here is derived from an EMBL/GenBank/DDBJ whole genome shotgun (WGS) entry which is preliminary data.</text>
</comment>
<evidence type="ECO:0000313" key="1">
    <source>
        <dbReference type="EMBL" id="KAF7937944.1"/>
    </source>
</evidence>
<reference evidence="1 2" key="1">
    <citation type="journal article" date="2020" name="Genome Biol. Evol.">
        <title>Comparative genomics of Sclerotiniaceae.</title>
        <authorList>
            <person name="Valero Jimenez C.A."/>
            <person name="Steentjes M."/>
            <person name="Scholten O.E."/>
            <person name="Van Kan J.A.L."/>
        </authorList>
    </citation>
    <scope>NUCLEOTIDE SEQUENCE [LARGE SCALE GENOMIC DNA]</scope>
    <source>
        <strain evidence="1 2">MUCL 94</strain>
    </source>
</reference>
<dbReference type="Proteomes" id="UP000710849">
    <property type="component" value="Unassembled WGS sequence"/>
</dbReference>